<dbReference type="SUPFAM" id="SSF52058">
    <property type="entry name" value="L domain-like"/>
    <property type="match status" value="1"/>
</dbReference>
<dbReference type="PANTHER" id="PTHR48010">
    <property type="entry name" value="OS05G0588300 PROTEIN"/>
    <property type="match status" value="1"/>
</dbReference>
<evidence type="ECO:0008006" key="4">
    <source>
        <dbReference type="Google" id="ProtNLM"/>
    </source>
</evidence>
<feature type="region of interest" description="Disordered" evidence="1">
    <location>
        <begin position="1"/>
        <end position="36"/>
    </location>
</feature>
<dbReference type="PANTHER" id="PTHR48010:SF5">
    <property type="entry name" value="PROTEIN TOO MANY MOUTHS"/>
    <property type="match status" value="1"/>
</dbReference>
<protein>
    <recommendedName>
        <fullName evidence="4">Leucine-rich repeat-containing N-terminal plant-type domain-containing protein</fullName>
    </recommendedName>
</protein>
<feature type="compositionally biased region" description="Basic and acidic residues" evidence="1">
    <location>
        <begin position="12"/>
        <end position="22"/>
    </location>
</feature>
<evidence type="ECO:0000256" key="1">
    <source>
        <dbReference type="SAM" id="MobiDB-lite"/>
    </source>
</evidence>
<keyword evidence="3" id="KW-1185">Reference proteome</keyword>
<proteinExistence type="predicted"/>
<organism evidence="2 3">
    <name type="scientific">Vitrella brassicaformis (strain CCMP3155)</name>
    <dbReference type="NCBI Taxonomy" id="1169540"/>
    <lineage>
        <taxon>Eukaryota</taxon>
        <taxon>Sar</taxon>
        <taxon>Alveolata</taxon>
        <taxon>Colpodellida</taxon>
        <taxon>Vitrellaceae</taxon>
        <taxon>Vitrella</taxon>
    </lineage>
</organism>
<dbReference type="Pfam" id="PF00560">
    <property type="entry name" value="LRR_1"/>
    <property type="match status" value="3"/>
</dbReference>
<reference evidence="2 3" key="1">
    <citation type="submission" date="2014-11" db="EMBL/GenBank/DDBJ databases">
        <authorList>
            <person name="Zhu J."/>
            <person name="Qi W."/>
            <person name="Song R."/>
        </authorList>
    </citation>
    <scope>NUCLEOTIDE SEQUENCE [LARGE SCALE GENOMIC DNA]</scope>
</reference>
<dbReference type="InterPro" id="IPR032675">
    <property type="entry name" value="LRR_dom_sf"/>
</dbReference>
<evidence type="ECO:0000313" key="3">
    <source>
        <dbReference type="Proteomes" id="UP000041254"/>
    </source>
</evidence>
<name>A0A0G4FTE7_VITBC</name>
<dbReference type="InterPro" id="IPR001611">
    <property type="entry name" value="Leu-rich_rpt"/>
</dbReference>
<dbReference type="EMBL" id="CDMY01000499">
    <property type="protein sequence ID" value="CEM18114.1"/>
    <property type="molecule type" value="Genomic_DNA"/>
</dbReference>
<dbReference type="InParanoid" id="A0A0G4FTE7"/>
<dbReference type="STRING" id="1169540.A0A0G4FTE7"/>
<dbReference type="AlphaFoldDB" id="A0A0G4FTE7"/>
<dbReference type="Gene3D" id="3.80.10.10">
    <property type="entry name" value="Ribonuclease Inhibitor"/>
    <property type="match status" value="2"/>
</dbReference>
<dbReference type="Proteomes" id="UP000041254">
    <property type="component" value="Unassembled WGS sequence"/>
</dbReference>
<dbReference type="InterPro" id="IPR050994">
    <property type="entry name" value="At_inactive_RLKs"/>
</dbReference>
<gene>
    <name evidence="2" type="ORF">Vbra_16158</name>
</gene>
<sequence length="222" mass="25103">MAQWLRSSLHRRPPDRDSDHGSLHALPHSPPLAPEQSETLENVTALRSLMIGNATRSPGVINLDLADRALGKLMKLRELDLSHLGMSWPLPSSLSKLGNLEFLNLEKNAFRGNLSSLSSLRRLQYLDISYSQFEGQVPEAFTTFDHLTWLYARNTNLRGLPSHFPWRRLRVMDISHSNLSGILPSFDRLTSLTHLRLEDNKITGFRGAMPKRFLGAGTDLNR</sequence>
<dbReference type="VEuPathDB" id="CryptoDB:Vbra_16158"/>
<dbReference type="OrthoDB" id="676979at2759"/>
<evidence type="ECO:0000313" key="2">
    <source>
        <dbReference type="EMBL" id="CEM18114.1"/>
    </source>
</evidence>
<accession>A0A0G4FTE7</accession>
<dbReference type="PhylomeDB" id="A0A0G4FTE7"/>